<protein>
    <recommendedName>
        <fullName evidence="1">DinB-like domain-containing protein</fullName>
    </recommendedName>
</protein>
<dbReference type="SUPFAM" id="SSF109854">
    <property type="entry name" value="DinB/YfiT-like putative metalloenzymes"/>
    <property type="match status" value="1"/>
</dbReference>
<proteinExistence type="predicted"/>
<evidence type="ECO:0000313" key="3">
    <source>
        <dbReference type="Proteomes" id="UP000004221"/>
    </source>
</evidence>
<keyword evidence="3" id="KW-1185">Reference proteome</keyword>
<dbReference type="EMBL" id="CAGS01000281">
    <property type="protein sequence ID" value="CCF84515.1"/>
    <property type="molecule type" value="Genomic_DNA"/>
</dbReference>
<organism evidence="2 3">
    <name type="scientific">Nitrolancea hollandica Lb</name>
    <dbReference type="NCBI Taxonomy" id="1129897"/>
    <lineage>
        <taxon>Bacteria</taxon>
        <taxon>Pseudomonadati</taxon>
        <taxon>Thermomicrobiota</taxon>
        <taxon>Thermomicrobia</taxon>
        <taxon>Sphaerobacterales</taxon>
        <taxon>Sphaerobacterineae</taxon>
        <taxon>Sphaerobacteraceae</taxon>
        <taxon>Nitrolancea</taxon>
    </lineage>
</organism>
<sequence>MLDTYHELIDDLSGMPGRLRAISSEAANATPRSNEEWGVPEIIAHLVDIERVYRGRINEVLSQDSAYLKAADPNALAQAHDYASRDMAASIEEFSEERGETLSLLFNLALKDWEKTGIHYKHGEVSVEDLVERLIEHDTGHMEQIQQVLARNA</sequence>
<dbReference type="Proteomes" id="UP000004221">
    <property type="component" value="Unassembled WGS sequence"/>
</dbReference>
<dbReference type="Gene3D" id="1.20.120.450">
    <property type="entry name" value="dinb family like domain"/>
    <property type="match status" value="1"/>
</dbReference>
<gene>
    <name evidence="2" type="ORF">NITHO_3510020</name>
</gene>
<reference evidence="2 3" key="1">
    <citation type="journal article" date="2012" name="ISME J.">
        <title>Nitrification expanded: discovery, physiology and genomics of a nitrite-oxidizing bacterium from the phylum Chloroflexi.</title>
        <authorList>
            <person name="Sorokin D.Y."/>
            <person name="Lucker S."/>
            <person name="Vejmelkova D."/>
            <person name="Kostrikina N.A."/>
            <person name="Kleerebezem R."/>
            <person name="Rijpstra W.I."/>
            <person name="Damste J.S."/>
            <person name="Le Paslier D."/>
            <person name="Muyzer G."/>
            <person name="Wagner M."/>
            <person name="van Loosdrecht M.C."/>
            <person name="Daims H."/>
        </authorList>
    </citation>
    <scope>NUCLEOTIDE SEQUENCE [LARGE SCALE GENOMIC DNA]</scope>
    <source>
        <strain evidence="3">none</strain>
    </source>
</reference>
<evidence type="ECO:0000313" key="2">
    <source>
        <dbReference type="EMBL" id="CCF84515.1"/>
    </source>
</evidence>
<comment type="caution">
    <text evidence="2">The sequence shown here is derived from an EMBL/GenBank/DDBJ whole genome shotgun (WGS) entry which is preliminary data.</text>
</comment>
<dbReference type="OrthoDB" id="162733at2"/>
<name>I4EIK3_9BACT</name>
<dbReference type="InterPro" id="IPR034660">
    <property type="entry name" value="DinB/YfiT-like"/>
</dbReference>
<dbReference type="AlphaFoldDB" id="I4EIK3"/>
<feature type="domain" description="DinB-like" evidence="1">
    <location>
        <begin position="17"/>
        <end position="145"/>
    </location>
</feature>
<evidence type="ECO:0000259" key="1">
    <source>
        <dbReference type="Pfam" id="PF12867"/>
    </source>
</evidence>
<accession>I4EIK3</accession>
<dbReference type="Pfam" id="PF12867">
    <property type="entry name" value="DinB_2"/>
    <property type="match status" value="1"/>
</dbReference>
<dbReference type="RefSeq" id="WP_008478729.1">
    <property type="nucleotide sequence ID" value="NZ_CAGS01000281.1"/>
</dbReference>
<dbReference type="InterPro" id="IPR024775">
    <property type="entry name" value="DinB-like"/>
</dbReference>